<gene>
    <name evidence="1" type="ORF">V1517DRAFT_330674</name>
</gene>
<evidence type="ECO:0000313" key="1">
    <source>
        <dbReference type="EMBL" id="KAK9320004.1"/>
    </source>
</evidence>
<organism evidence="1 2">
    <name type="scientific">Lipomyces orientalis</name>
    <dbReference type="NCBI Taxonomy" id="1233043"/>
    <lineage>
        <taxon>Eukaryota</taxon>
        <taxon>Fungi</taxon>
        <taxon>Dikarya</taxon>
        <taxon>Ascomycota</taxon>
        <taxon>Saccharomycotina</taxon>
        <taxon>Lipomycetes</taxon>
        <taxon>Lipomycetales</taxon>
        <taxon>Lipomycetaceae</taxon>
        <taxon>Lipomyces</taxon>
    </lineage>
</organism>
<comment type="caution">
    <text evidence="1">The sequence shown here is derived from an EMBL/GenBank/DDBJ whole genome shotgun (WGS) entry which is preliminary data.</text>
</comment>
<sequence length="136" mass="14305">MSLVAIPGIKAPKITVPDTPMRFRALYTAGLAIFPFLIILPTASYAFLAWRVAAARMAYGFAAGSTFAAAPFSLLVQGTTTKAIISKADVVESKTRGSSEAEGLEEFLDRWALVNGIKGLLPLLGAVVGLSAILMC</sequence>
<dbReference type="EMBL" id="MU970149">
    <property type="protein sequence ID" value="KAK9320004.1"/>
    <property type="molecule type" value="Genomic_DNA"/>
</dbReference>
<dbReference type="Proteomes" id="UP001489719">
    <property type="component" value="Unassembled WGS sequence"/>
</dbReference>
<accession>A0ACC3TFX6</accession>
<reference evidence="2" key="1">
    <citation type="journal article" date="2024" name="Front. Bioeng. Biotechnol.">
        <title>Genome-scale model development and genomic sequencing of the oleaginous clade Lipomyces.</title>
        <authorList>
            <person name="Czajka J.J."/>
            <person name="Han Y."/>
            <person name="Kim J."/>
            <person name="Mondo S.J."/>
            <person name="Hofstad B.A."/>
            <person name="Robles A."/>
            <person name="Haridas S."/>
            <person name="Riley R."/>
            <person name="LaButti K."/>
            <person name="Pangilinan J."/>
            <person name="Andreopoulos W."/>
            <person name="Lipzen A."/>
            <person name="Yan J."/>
            <person name="Wang M."/>
            <person name="Ng V."/>
            <person name="Grigoriev I.V."/>
            <person name="Spatafora J.W."/>
            <person name="Magnuson J.K."/>
            <person name="Baker S.E."/>
            <person name="Pomraning K.R."/>
        </authorList>
    </citation>
    <scope>NUCLEOTIDE SEQUENCE [LARGE SCALE GENOMIC DNA]</scope>
    <source>
        <strain evidence="2">CBS 10300</strain>
    </source>
</reference>
<name>A0ACC3TFX6_9ASCO</name>
<evidence type="ECO:0000313" key="2">
    <source>
        <dbReference type="Proteomes" id="UP001489719"/>
    </source>
</evidence>
<keyword evidence="2" id="KW-1185">Reference proteome</keyword>
<proteinExistence type="predicted"/>
<protein>
    <submittedName>
        <fullName evidence="1">Uncharacterized protein</fullName>
    </submittedName>
</protein>